<comment type="caution">
    <text evidence="2">The sequence shown here is derived from an EMBL/GenBank/DDBJ whole genome shotgun (WGS) entry which is preliminary data.</text>
</comment>
<reference evidence="2 3" key="1">
    <citation type="submission" date="2023-12" db="EMBL/GenBank/DDBJ databases">
        <title>Baltic Sea Cyanobacteria.</title>
        <authorList>
            <person name="Delbaje E."/>
            <person name="Fewer D.P."/>
            <person name="Shishido T.K."/>
        </authorList>
    </citation>
    <scope>NUCLEOTIDE SEQUENCE [LARGE SCALE GENOMIC DNA]</scope>
    <source>
        <strain evidence="2 3">UHCC 0139</strain>
    </source>
</reference>
<name>A0ABU5RUT1_9CYAN</name>
<evidence type="ECO:0000313" key="3">
    <source>
        <dbReference type="Proteomes" id="UP001304461"/>
    </source>
</evidence>
<dbReference type="RefSeq" id="WP_323305548.1">
    <property type="nucleotide sequence ID" value="NZ_JAYGHX010000005.1"/>
</dbReference>
<organism evidence="2 3">
    <name type="scientific">Cyanobium gracile UHCC 0139</name>
    <dbReference type="NCBI Taxonomy" id="3110308"/>
    <lineage>
        <taxon>Bacteria</taxon>
        <taxon>Bacillati</taxon>
        <taxon>Cyanobacteriota</taxon>
        <taxon>Cyanophyceae</taxon>
        <taxon>Synechococcales</taxon>
        <taxon>Prochlorococcaceae</taxon>
        <taxon>Cyanobium</taxon>
    </lineage>
</organism>
<evidence type="ECO:0008006" key="4">
    <source>
        <dbReference type="Google" id="ProtNLM"/>
    </source>
</evidence>
<accession>A0ABU5RUT1</accession>
<keyword evidence="3" id="KW-1185">Reference proteome</keyword>
<evidence type="ECO:0000256" key="1">
    <source>
        <dbReference type="SAM" id="Coils"/>
    </source>
</evidence>
<gene>
    <name evidence="2" type="ORF">VB738_09675</name>
</gene>
<dbReference type="Proteomes" id="UP001304461">
    <property type="component" value="Unassembled WGS sequence"/>
</dbReference>
<evidence type="ECO:0000313" key="2">
    <source>
        <dbReference type="EMBL" id="MEA5391523.1"/>
    </source>
</evidence>
<dbReference type="EMBL" id="JAYGHX010000005">
    <property type="protein sequence ID" value="MEA5391523.1"/>
    <property type="molecule type" value="Genomic_DNA"/>
</dbReference>
<protein>
    <recommendedName>
        <fullName evidence="4">V-type ATP synthase subunit E</fullName>
    </recommendedName>
</protein>
<keyword evidence="1" id="KW-0175">Coiled coil</keyword>
<feature type="coiled-coil region" evidence="1">
    <location>
        <begin position="35"/>
        <end position="62"/>
    </location>
</feature>
<sequence length="233" mass="25579">MANPKKLRHDTPLAVASGVEELIARLRDQGVEQGRAEAEGLLQDARAKAAALVAQADEQAHQIVDRARKEAESLQTSGKQALELAFRDANLALKAQLSDRFTGEVRQLVGEEQEKQEILERMILEIVGTLRPEADQSEQVEVLLPRRIAGLAELSQHPEELEQGILSRFVRLTARGLLREGVSFGVAKGSQAGLKLRLVDRDVVLDLTDAAIAQTLLAHLQPRFRALLEGVVK</sequence>
<proteinExistence type="predicted"/>